<dbReference type="GO" id="GO:0016020">
    <property type="term" value="C:membrane"/>
    <property type="evidence" value="ECO:0007669"/>
    <property type="project" value="UniProtKB-SubCell"/>
</dbReference>
<feature type="transmembrane region" description="Helical" evidence="7">
    <location>
        <begin position="207"/>
        <end position="231"/>
    </location>
</feature>
<sequence>MGAVASIPLLGSVLGMGTSAVSALMTGLVWFCTGQAASALTRSCNCNSSVATRVGFSLIFLANSLLAWTMLSDWAIRHLARYAYDWIKLDCKKCYGVLAVHRICFALAVFHLALAGLLVGVKDTRTKRAAIQNGWWGPKVAIWLVLVYLSFLVPNGFFTSFWATYVSLPGSALFILIGLVLLVDFAHSWSETCLERWEQTDAPLWKWILIGSTLGLYALTIALTVVQYVFFGGKGCGLNTALITINWLVSLALSILSIAPAVQESNPRSGLAQSGMVVAYTSYLITSAIANHDDTAGRCNPLQSRAAGARTGMVVLGAVFTFLAIAYSTSRAATQSKAFAPGSKARANRGADYEALSQHEDGSAAEAGGGTASPMGDLSEGAIRTAPRKQDSLRWQAIKAAIDEGSLPPSALTEFETQDDSDADDDATVAGGPVNDDERSGTRYNYSFFHIIFVLATMYTACLLTNWSVVSPVTDMDPGQGPAGDDGQPMRIGRSHVAFWMRVISSWVSQALYAWSLGAPLLWPDRFGQYA</sequence>
<evidence type="ECO:0000313" key="9">
    <source>
        <dbReference type="Proteomes" id="UP000777482"/>
    </source>
</evidence>
<dbReference type="Pfam" id="PF03348">
    <property type="entry name" value="Serinc"/>
    <property type="match status" value="1"/>
</dbReference>
<proteinExistence type="inferred from homology"/>
<keyword evidence="3 7" id="KW-0812">Transmembrane</keyword>
<feature type="transmembrane region" description="Helical" evidence="7">
    <location>
        <begin position="309"/>
        <end position="327"/>
    </location>
</feature>
<gene>
    <name evidence="8" type="ORF">C6P46_001576</name>
</gene>
<keyword evidence="9" id="KW-1185">Reference proteome</keyword>
<dbReference type="InterPro" id="IPR005016">
    <property type="entry name" value="TDE1/TMS"/>
</dbReference>
<evidence type="ECO:0000256" key="2">
    <source>
        <dbReference type="ARBA" id="ARBA00006665"/>
    </source>
</evidence>
<comment type="subcellular location">
    <subcellularLocation>
        <location evidence="1">Membrane</location>
        <topology evidence="1">Multi-pass membrane protein</topology>
    </subcellularLocation>
</comment>
<keyword evidence="4 7" id="KW-1133">Transmembrane helix</keyword>
<feature type="transmembrane region" description="Helical" evidence="7">
    <location>
        <begin position="96"/>
        <end position="119"/>
    </location>
</feature>
<feature type="transmembrane region" description="Helical" evidence="7">
    <location>
        <begin position="140"/>
        <end position="162"/>
    </location>
</feature>
<evidence type="ECO:0008006" key="10">
    <source>
        <dbReference type="Google" id="ProtNLM"/>
    </source>
</evidence>
<evidence type="ECO:0000313" key="8">
    <source>
        <dbReference type="EMBL" id="KAG0654601.1"/>
    </source>
</evidence>
<comment type="similarity">
    <text evidence="2">Belongs to the TDE1 family.</text>
</comment>
<evidence type="ECO:0000256" key="6">
    <source>
        <dbReference type="SAM" id="MobiDB-lite"/>
    </source>
</evidence>
<feature type="transmembrane region" description="Helical" evidence="7">
    <location>
        <begin position="12"/>
        <end position="33"/>
    </location>
</feature>
<dbReference type="OrthoDB" id="5963193at2759"/>
<feature type="transmembrane region" description="Helical" evidence="7">
    <location>
        <begin position="54"/>
        <end position="76"/>
    </location>
</feature>
<reference evidence="8 9" key="1">
    <citation type="submission" date="2020-11" db="EMBL/GenBank/DDBJ databases">
        <title>Kefir isolates.</title>
        <authorList>
            <person name="Marcisauskas S."/>
            <person name="Kim Y."/>
            <person name="Blasche S."/>
        </authorList>
    </citation>
    <scope>NUCLEOTIDE SEQUENCE [LARGE SCALE GENOMIC DNA]</scope>
    <source>
        <strain evidence="8 9">KR</strain>
    </source>
</reference>
<dbReference type="Proteomes" id="UP000777482">
    <property type="component" value="Unassembled WGS sequence"/>
</dbReference>
<accession>A0A9P6VUW7</accession>
<evidence type="ECO:0000256" key="4">
    <source>
        <dbReference type="ARBA" id="ARBA00022989"/>
    </source>
</evidence>
<evidence type="ECO:0000256" key="5">
    <source>
        <dbReference type="ARBA" id="ARBA00023136"/>
    </source>
</evidence>
<feature type="transmembrane region" description="Helical" evidence="7">
    <location>
        <begin position="237"/>
        <end position="259"/>
    </location>
</feature>
<dbReference type="PANTHER" id="PTHR10383">
    <property type="entry name" value="SERINE INCORPORATOR"/>
    <property type="match status" value="1"/>
</dbReference>
<dbReference type="EMBL" id="PUHQ01000144">
    <property type="protein sequence ID" value="KAG0654601.1"/>
    <property type="molecule type" value="Genomic_DNA"/>
</dbReference>
<feature type="region of interest" description="Disordered" evidence="6">
    <location>
        <begin position="409"/>
        <end position="436"/>
    </location>
</feature>
<dbReference type="AlphaFoldDB" id="A0A9P6VUW7"/>
<evidence type="ECO:0000256" key="1">
    <source>
        <dbReference type="ARBA" id="ARBA00004141"/>
    </source>
</evidence>
<feature type="transmembrane region" description="Helical" evidence="7">
    <location>
        <begin position="448"/>
        <end position="469"/>
    </location>
</feature>
<organism evidence="8 9">
    <name type="scientific">Rhodotorula mucilaginosa</name>
    <name type="common">Yeast</name>
    <name type="synonym">Rhodotorula rubra</name>
    <dbReference type="NCBI Taxonomy" id="5537"/>
    <lineage>
        <taxon>Eukaryota</taxon>
        <taxon>Fungi</taxon>
        <taxon>Dikarya</taxon>
        <taxon>Basidiomycota</taxon>
        <taxon>Pucciniomycotina</taxon>
        <taxon>Microbotryomycetes</taxon>
        <taxon>Sporidiobolales</taxon>
        <taxon>Sporidiobolaceae</taxon>
        <taxon>Rhodotorula</taxon>
    </lineage>
</organism>
<evidence type="ECO:0000256" key="3">
    <source>
        <dbReference type="ARBA" id="ARBA00022692"/>
    </source>
</evidence>
<dbReference type="PANTHER" id="PTHR10383:SF9">
    <property type="entry name" value="SERINE INCORPORATOR, ISOFORM F"/>
    <property type="match status" value="1"/>
</dbReference>
<keyword evidence="5 7" id="KW-0472">Membrane</keyword>
<evidence type="ECO:0000256" key="7">
    <source>
        <dbReference type="SAM" id="Phobius"/>
    </source>
</evidence>
<comment type="caution">
    <text evidence="8">The sequence shown here is derived from an EMBL/GenBank/DDBJ whole genome shotgun (WGS) entry which is preliminary data.</text>
</comment>
<protein>
    <recommendedName>
        <fullName evidence="10">TMS membrane protein/tumor differentially expressed protein</fullName>
    </recommendedName>
</protein>
<feature type="compositionally biased region" description="Acidic residues" evidence="6">
    <location>
        <begin position="416"/>
        <end position="427"/>
    </location>
</feature>
<feature type="transmembrane region" description="Helical" evidence="7">
    <location>
        <begin position="271"/>
        <end position="289"/>
    </location>
</feature>
<feature type="region of interest" description="Disordered" evidence="6">
    <location>
        <begin position="360"/>
        <end position="379"/>
    </location>
</feature>
<feature type="transmembrane region" description="Helical" evidence="7">
    <location>
        <begin position="168"/>
        <end position="186"/>
    </location>
</feature>
<name>A0A9P6VUW7_RHOMI</name>